<dbReference type="EMBL" id="JBDXSU010000004">
    <property type="protein sequence ID" value="MFB5189984.1"/>
    <property type="molecule type" value="Genomic_DNA"/>
</dbReference>
<dbReference type="Gene3D" id="6.10.10.80">
    <property type="entry name" value="Small, acid-soluble spore protein, alpha/beta type-like"/>
    <property type="match status" value="1"/>
</dbReference>
<gene>
    <name evidence="1" type="ORF">KKP3000_003376</name>
</gene>
<dbReference type="Proteomes" id="UP001579974">
    <property type="component" value="Unassembled WGS sequence"/>
</dbReference>
<proteinExistence type="predicted"/>
<organism evidence="1 2">
    <name type="scientific">Alicyclobacillus fastidiosus</name>
    <dbReference type="NCBI Taxonomy" id="392011"/>
    <lineage>
        <taxon>Bacteria</taxon>
        <taxon>Bacillati</taxon>
        <taxon>Bacillota</taxon>
        <taxon>Bacilli</taxon>
        <taxon>Bacillales</taxon>
        <taxon>Alicyclobacillaceae</taxon>
        <taxon>Alicyclobacillus</taxon>
    </lineage>
</organism>
<sequence>MAEAASGHRVKTIGPDGRLRVVEGTAPAKPESAAKIVADKLHVDYNENGSNAQMKASDAGKIGGNLGGPMVRKMVNLARQEMANQHVESLIRATKK</sequence>
<dbReference type="RefSeq" id="WP_275476222.1">
    <property type="nucleotide sequence ID" value="NZ_CP162940.1"/>
</dbReference>
<evidence type="ECO:0000313" key="1">
    <source>
        <dbReference type="EMBL" id="MFB5189984.1"/>
    </source>
</evidence>
<dbReference type="InterPro" id="IPR001448">
    <property type="entry name" value="SASP_alpha/beta-type"/>
</dbReference>
<accession>A0ABV5ACJ6</accession>
<dbReference type="InterPro" id="IPR038300">
    <property type="entry name" value="SASP_sf_alpha/beta"/>
</dbReference>
<comment type="caution">
    <text evidence="1">The sequence shown here is derived from an EMBL/GenBank/DDBJ whole genome shotgun (WGS) entry which is preliminary data.</text>
</comment>
<protein>
    <submittedName>
        <fullName evidence="1">Small, acid-soluble spore protein, alpha/beta type</fullName>
    </submittedName>
</protein>
<dbReference type="Pfam" id="PF00269">
    <property type="entry name" value="SASP"/>
    <property type="match status" value="1"/>
</dbReference>
<keyword evidence="2" id="KW-1185">Reference proteome</keyword>
<reference evidence="1 2" key="1">
    <citation type="journal article" date="2024" name="Int. J. Mol. Sci.">
        <title>Exploration of Alicyclobacillus spp. Genome in Search of Antibiotic Resistance.</title>
        <authorList>
            <person name="Bucka-Kolendo J."/>
            <person name="Kiousi D.E."/>
            <person name="Dekowska A."/>
            <person name="Mikolajczuk-Szczyrba A."/>
            <person name="Karadedos D.M."/>
            <person name="Michael P."/>
            <person name="Galanis A."/>
            <person name="Sokolowska B."/>
        </authorList>
    </citation>
    <scope>NUCLEOTIDE SEQUENCE [LARGE SCALE GENOMIC DNA]</scope>
    <source>
        <strain evidence="1 2">KKP 3000</strain>
    </source>
</reference>
<evidence type="ECO:0000313" key="2">
    <source>
        <dbReference type="Proteomes" id="UP001579974"/>
    </source>
</evidence>
<name>A0ABV5ACJ6_9BACL</name>